<reference evidence="1 2" key="1">
    <citation type="journal article" date="2012" name="J. Biotechnol.">
        <title>Genome sequence of the plant growth promoting strain Bacillus amyloliquefaciens subsp. plantarum B9601-Y2 and expression of mersacidin and other secondary metabolites.</title>
        <authorList>
            <person name="He P."/>
            <person name="Hao K."/>
            <person name="Blom J."/>
            <person name="Ruckert C."/>
            <person name="Vater J."/>
            <person name="Mao Z."/>
            <person name="Wu Y."/>
            <person name="Hou M."/>
            <person name="He P."/>
            <person name="He Y."/>
            <person name="Borriss R."/>
        </authorList>
    </citation>
    <scope>NUCLEOTIDE SEQUENCE [LARGE SCALE GENOMIC DNA]</scope>
    <source>
        <strain evidence="1">Y2</strain>
    </source>
</reference>
<evidence type="ECO:0000313" key="2">
    <source>
        <dbReference type="Proteomes" id="UP000002878"/>
    </source>
</evidence>
<dbReference type="PATRIC" id="fig|1126211.3.peg.3021"/>
<name>I2C8T6_BACAY</name>
<evidence type="ECO:0000313" key="1">
    <source>
        <dbReference type="EMBL" id="AFJ63060.1"/>
    </source>
</evidence>
<proteinExistence type="predicted"/>
<gene>
    <name evidence="1" type="ORF">MUS_3175</name>
</gene>
<organism evidence="1 2">
    <name type="scientific">Bacillus amyloliquefaciens (strain Y2)</name>
    <name type="common">Bacillus amyloliquefaciens subsp. plantarum (strain B9601-Y2)</name>
    <dbReference type="NCBI Taxonomy" id="1155777"/>
    <lineage>
        <taxon>Bacteria</taxon>
        <taxon>Bacillati</taxon>
        <taxon>Bacillota</taxon>
        <taxon>Bacilli</taxon>
        <taxon>Bacillales</taxon>
        <taxon>Bacillaceae</taxon>
        <taxon>Bacillus</taxon>
        <taxon>Bacillus amyloliquefaciens group</taxon>
    </lineage>
</organism>
<dbReference type="EMBL" id="CP003332">
    <property type="protein sequence ID" value="AFJ63060.1"/>
    <property type="molecule type" value="Genomic_DNA"/>
</dbReference>
<dbReference type="HOGENOM" id="CLU_3229054_0_0_9"/>
<accession>I2C8T6</accession>
<dbReference type="KEGG" id="bqy:MUS_3175"/>
<sequence>MGEPIDRPYLFYFTKKMLKEKAMLFFYIRKGASASKRVMAFSA</sequence>
<dbReference type="Proteomes" id="UP000002878">
    <property type="component" value="Chromosome"/>
</dbReference>
<dbReference type="AlphaFoldDB" id="I2C8T6"/>
<protein>
    <submittedName>
        <fullName evidence="1">Uncharacterized protein</fullName>
    </submittedName>
</protein>